<accession>A0ABY7EQP3</accession>
<reference evidence="1" key="1">
    <citation type="submission" date="2022-11" db="EMBL/GenBank/DDBJ databases">
        <title>Centuries of genome instability and evolution in soft-shell clam transmissible cancer (bioRxiv).</title>
        <authorList>
            <person name="Hart S.F.M."/>
            <person name="Yonemitsu M.A."/>
            <person name="Giersch R.M."/>
            <person name="Beal B.F."/>
            <person name="Arriagada G."/>
            <person name="Davis B.W."/>
            <person name="Ostrander E.A."/>
            <person name="Goff S.P."/>
            <person name="Metzger M.J."/>
        </authorList>
    </citation>
    <scope>NUCLEOTIDE SEQUENCE</scope>
    <source>
        <strain evidence="1">MELC-2E11</strain>
        <tissue evidence="1">Siphon/mantle</tissue>
    </source>
</reference>
<proteinExistence type="predicted"/>
<evidence type="ECO:0000313" key="1">
    <source>
        <dbReference type="EMBL" id="WAR11459.1"/>
    </source>
</evidence>
<dbReference type="EMBL" id="CP111019">
    <property type="protein sequence ID" value="WAR11459.1"/>
    <property type="molecule type" value="Genomic_DNA"/>
</dbReference>
<name>A0ABY7EQP3_MYAAR</name>
<sequence length="38" mass="4437">MPNLVICSAPHSNYERCMPMDQKRKCIQNVEQSTQRLS</sequence>
<gene>
    <name evidence="1" type="ORF">MAR_025639</name>
</gene>
<organism evidence="1 2">
    <name type="scientific">Mya arenaria</name>
    <name type="common">Soft-shell clam</name>
    <dbReference type="NCBI Taxonomy" id="6604"/>
    <lineage>
        <taxon>Eukaryota</taxon>
        <taxon>Metazoa</taxon>
        <taxon>Spiralia</taxon>
        <taxon>Lophotrochozoa</taxon>
        <taxon>Mollusca</taxon>
        <taxon>Bivalvia</taxon>
        <taxon>Autobranchia</taxon>
        <taxon>Heteroconchia</taxon>
        <taxon>Euheterodonta</taxon>
        <taxon>Imparidentia</taxon>
        <taxon>Neoheterodontei</taxon>
        <taxon>Myida</taxon>
        <taxon>Myoidea</taxon>
        <taxon>Myidae</taxon>
        <taxon>Mya</taxon>
    </lineage>
</organism>
<protein>
    <submittedName>
        <fullName evidence="1">Uncharacterized protein</fullName>
    </submittedName>
</protein>
<evidence type="ECO:0000313" key="2">
    <source>
        <dbReference type="Proteomes" id="UP001164746"/>
    </source>
</evidence>
<keyword evidence="2" id="KW-1185">Reference proteome</keyword>
<dbReference type="Proteomes" id="UP001164746">
    <property type="component" value="Chromosome 8"/>
</dbReference>